<protein>
    <submittedName>
        <fullName evidence="1">Uncharacterized protein</fullName>
    </submittedName>
</protein>
<dbReference type="AlphaFoldDB" id="A0A498KI36"/>
<dbReference type="EMBL" id="RDQH01000328">
    <property type="protein sequence ID" value="RXI07107.1"/>
    <property type="molecule type" value="Genomic_DNA"/>
</dbReference>
<keyword evidence="2" id="KW-1185">Reference proteome</keyword>
<gene>
    <name evidence="1" type="ORF">DVH24_026243</name>
</gene>
<evidence type="ECO:0000313" key="1">
    <source>
        <dbReference type="EMBL" id="RXI07107.1"/>
    </source>
</evidence>
<sequence length="218" mass="24784">VLTLNGPGKGLFIIVRLKLLVLELSKHLPLLLLVASLWRRMMRREQLMAIEIHFTEEFHRLKTCKIQQLHQIFMENLGAGKTRIPLFSVLWEANATSITKRSLQMISYTQRRAASSMAAASCQLHYRMIRIFTIQKELSGNNPTRSSRVFLGIDPGSFRIYFTRHGLSFALVNAIEIFLAPANFSPENYTSSSPLVLHTIYRVNVGGQELGLLDNKLS</sequence>
<evidence type="ECO:0000313" key="2">
    <source>
        <dbReference type="Proteomes" id="UP000290289"/>
    </source>
</evidence>
<accession>A0A498KI36</accession>
<reference evidence="1 2" key="1">
    <citation type="submission" date="2018-10" db="EMBL/GenBank/DDBJ databases">
        <title>A high-quality apple genome assembly.</title>
        <authorList>
            <person name="Hu J."/>
        </authorList>
    </citation>
    <scope>NUCLEOTIDE SEQUENCE [LARGE SCALE GENOMIC DNA]</scope>
    <source>
        <strain evidence="2">cv. HFTH1</strain>
        <tissue evidence="1">Young leaf</tissue>
    </source>
</reference>
<organism evidence="1 2">
    <name type="scientific">Malus domestica</name>
    <name type="common">Apple</name>
    <name type="synonym">Pyrus malus</name>
    <dbReference type="NCBI Taxonomy" id="3750"/>
    <lineage>
        <taxon>Eukaryota</taxon>
        <taxon>Viridiplantae</taxon>
        <taxon>Streptophyta</taxon>
        <taxon>Embryophyta</taxon>
        <taxon>Tracheophyta</taxon>
        <taxon>Spermatophyta</taxon>
        <taxon>Magnoliopsida</taxon>
        <taxon>eudicotyledons</taxon>
        <taxon>Gunneridae</taxon>
        <taxon>Pentapetalae</taxon>
        <taxon>rosids</taxon>
        <taxon>fabids</taxon>
        <taxon>Rosales</taxon>
        <taxon>Rosaceae</taxon>
        <taxon>Amygdaloideae</taxon>
        <taxon>Maleae</taxon>
        <taxon>Malus</taxon>
    </lineage>
</organism>
<name>A0A498KI36_MALDO</name>
<proteinExistence type="predicted"/>
<dbReference type="Proteomes" id="UP000290289">
    <property type="component" value="Chromosome 2"/>
</dbReference>
<feature type="non-terminal residue" evidence="1">
    <location>
        <position position="1"/>
    </location>
</feature>
<comment type="caution">
    <text evidence="1">The sequence shown here is derived from an EMBL/GenBank/DDBJ whole genome shotgun (WGS) entry which is preliminary data.</text>
</comment>